<dbReference type="Proteomes" id="UP000269396">
    <property type="component" value="Unassembled WGS sequence"/>
</dbReference>
<dbReference type="EMBL" id="UZAL01041485">
    <property type="protein sequence ID" value="VDP78573.1"/>
    <property type="molecule type" value="Genomic_DNA"/>
</dbReference>
<organism evidence="2 3">
    <name type="scientific">Schistosoma mattheei</name>
    <dbReference type="NCBI Taxonomy" id="31246"/>
    <lineage>
        <taxon>Eukaryota</taxon>
        <taxon>Metazoa</taxon>
        <taxon>Spiralia</taxon>
        <taxon>Lophotrochozoa</taxon>
        <taxon>Platyhelminthes</taxon>
        <taxon>Trematoda</taxon>
        <taxon>Digenea</taxon>
        <taxon>Strigeidida</taxon>
        <taxon>Schistosomatoidea</taxon>
        <taxon>Schistosomatidae</taxon>
        <taxon>Schistosoma</taxon>
    </lineage>
</organism>
<reference evidence="2 3" key="1">
    <citation type="submission" date="2018-11" db="EMBL/GenBank/DDBJ databases">
        <authorList>
            <consortium name="Pathogen Informatics"/>
        </authorList>
    </citation>
    <scope>NUCLEOTIDE SEQUENCE [LARGE SCALE GENOMIC DNA]</scope>
    <source>
        <strain>Denwood</strain>
        <strain evidence="3">Zambia</strain>
    </source>
</reference>
<evidence type="ECO:0000313" key="3">
    <source>
        <dbReference type="Proteomes" id="UP000269396"/>
    </source>
</evidence>
<sequence>MEEKKEETDGEKSDNKENEMTRNEDIIIEGENDKENKMYQSVDNRKPSTTITNTTENKLTEVHHEFNDVTQLLDQLK</sequence>
<evidence type="ECO:0000256" key="1">
    <source>
        <dbReference type="SAM" id="MobiDB-lite"/>
    </source>
</evidence>
<accession>A0A183PXA4</accession>
<keyword evidence="3" id="KW-1185">Reference proteome</keyword>
<evidence type="ECO:0000313" key="2">
    <source>
        <dbReference type="EMBL" id="VDP78573.1"/>
    </source>
</evidence>
<feature type="compositionally biased region" description="Basic and acidic residues" evidence="1">
    <location>
        <begin position="1"/>
        <end position="37"/>
    </location>
</feature>
<protein>
    <submittedName>
        <fullName evidence="2">Uncharacterized protein</fullName>
    </submittedName>
</protein>
<dbReference type="STRING" id="31246.A0A183PXA4"/>
<dbReference type="AlphaFoldDB" id="A0A183PXA4"/>
<proteinExistence type="predicted"/>
<name>A0A183PXA4_9TREM</name>
<gene>
    <name evidence="2" type="ORF">SMTD_LOCUS18990</name>
</gene>
<feature type="region of interest" description="Disordered" evidence="1">
    <location>
        <begin position="1"/>
        <end position="51"/>
    </location>
</feature>